<feature type="domain" description="Carrier" evidence="5">
    <location>
        <begin position="498"/>
        <end position="574"/>
    </location>
</feature>
<dbReference type="InterPro" id="IPR023213">
    <property type="entry name" value="CAT-like_dom_sf"/>
</dbReference>
<dbReference type="OrthoDB" id="3633556at2759"/>
<accession>A0A9Q9AHQ4</accession>
<dbReference type="Pfam" id="PF00550">
    <property type="entry name" value="PP-binding"/>
    <property type="match status" value="1"/>
</dbReference>
<dbReference type="InterPro" id="IPR045851">
    <property type="entry name" value="AMP-bd_C_sf"/>
</dbReference>
<dbReference type="PANTHER" id="PTHR43201">
    <property type="entry name" value="ACYL-COA SYNTHETASE"/>
    <property type="match status" value="1"/>
</dbReference>
<dbReference type="InterPro" id="IPR025110">
    <property type="entry name" value="AMP-bd_C"/>
</dbReference>
<dbReference type="SUPFAM" id="SSF52777">
    <property type="entry name" value="CoA-dependent acyltransferases"/>
    <property type="match status" value="1"/>
</dbReference>
<dbReference type="InterPro" id="IPR042099">
    <property type="entry name" value="ANL_N_sf"/>
</dbReference>
<dbReference type="PANTHER" id="PTHR43201:SF5">
    <property type="entry name" value="MEDIUM-CHAIN ACYL-COA LIGASE ACSF2, MITOCHONDRIAL"/>
    <property type="match status" value="1"/>
</dbReference>
<dbReference type="SUPFAM" id="SSF56801">
    <property type="entry name" value="Acetyl-CoA synthetase-like"/>
    <property type="match status" value="1"/>
</dbReference>
<keyword evidence="3" id="KW-0597">Phosphoprotein</keyword>
<dbReference type="EMBL" id="CP099418">
    <property type="protein sequence ID" value="USW47108.1"/>
    <property type="molecule type" value="Genomic_DNA"/>
</dbReference>
<evidence type="ECO:0000313" key="7">
    <source>
        <dbReference type="Proteomes" id="UP001056384"/>
    </source>
</evidence>
<keyword evidence="7" id="KW-1185">Reference proteome</keyword>
<dbReference type="Proteomes" id="UP001056384">
    <property type="component" value="Chromosome 1"/>
</dbReference>
<dbReference type="AlphaFoldDB" id="A0A9Q9AHQ4"/>
<dbReference type="GO" id="GO:0031956">
    <property type="term" value="F:medium-chain fatty acid-CoA ligase activity"/>
    <property type="evidence" value="ECO:0007669"/>
    <property type="project" value="TreeGrafter"/>
</dbReference>
<dbReference type="Gene3D" id="3.30.559.10">
    <property type="entry name" value="Chloramphenicol acetyltransferase-like domain"/>
    <property type="match status" value="1"/>
</dbReference>
<evidence type="ECO:0000256" key="3">
    <source>
        <dbReference type="ARBA" id="ARBA00022553"/>
    </source>
</evidence>
<dbReference type="PROSITE" id="PS50075">
    <property type="entry name" value="CARRIER"/>
    <property type="match status" value="1"/>
</dbReference>
<dbReference type="InterPro" id="IPR036736">
    <property type="entry name" value="ACP-like_sf"/>
</dbReference>
<dbReference type="InterPro" id="IPR000873">
    <property type="entry name" value="AMP-dep_synth/lig_dom"/>
</dbReference>
<dbReference type="GO" id="GO:0006631">
    <property type="term" value="P:fatty acid metabolic process"/>
    <property type="evidence" value="ECO:0007669"/>
    <property type="project" value="TreeGrafter"/>
</dbReference>
<reference evidence="6" key="1">
    <citation type="submission" date="2022-06" db="EMBL/GenBank/DDBJ databases">
        <title>Complete genome sequences of two strains of the flax pathogen Septoria linicola.</title>
        <authorList>
            <person name="Lapalu N."/>
            <person name="Simon A."/>
            <person name="Demenou B."/>
            <person name="Paumier D."/>
            <person name="Guillot M.-P."/>
            <person name="Gout L."/>
            <person name="Valade R."/>
        </authorList>
    </citation>
    <scope>NUCLEOTIDE SEQUENCE</scope>
    <source>
        <strain evidence="6">SE15195</strain>
    </source>
</reference>
<comment type="similarity">
    <text evidence="1">Belongs to the ATP-dependent AMP-binding enzyme family.</text>
</comment>
<dbReference type="InterPro" id="IPR009081">
    <property type="entry name" value="PP-bd_ACP"/>
</dbReference>
<keyword evidence="2" id="KW-0596">Phosphopantetheine</keyword>
<dbReference type="Pfam" id="PF00501">
    <property type="entry name" value="AMP-binding"/>
    <property type="match status" value="1"/>
</dbReference>
<evidence type="ECO:0000256" key="2">
    <source>
        <dbReference type="ARBA" id="ARBA00022450"/>
    </source>
</evidence>
<evidence type="ECO:0000259" key="5">
    <source>
        <dbReference type="PROSITE" id="PS50075"/>
    </source>
</evidence>
<protein>
    <submittedName>
        <fullName evidence="6">AMP-dependent synthetase/ligase, phosphopantetheine binding ACP domain, AMP-binding protein</fullName>
    </submittedName>
</protein>
<proteinExistence type="inferred from homology"/>
<name>A0A9Q9AHQ4_9PEZI</name>
<organism evidence="6 7">
    <name type="scientific">Septoria linicola</name>
    <dbReference type="NCBI Taxonomy" id="215465"/>
    <lineage>
        <taxon>Eukaryota</taxon>
        <taxon>Fungi</taxon>
        <taxon>Dikarya</taxon>
        <taxon>Ascomycota</taxon>
        <taxon>Pezizomycotina</taxon>
        <taxon>Dothideomycetes</taxon>
        <taxon>Dothideomycetidae</taxon>
        <taxon>Mycosphaerellales</taxon>
        <taxon>Mycosphaerellaceae</taxon>
        <taxon>Septoria</taxon>
    </lineage>
</organism>
<evidence type="ECO:0000313" key="6">
    <source>
        <dbReference type="EMBL" id="USW47108.1"/>
    </source>
</evidence>
<evidence type="ECO:0000256" key="4">
    <source>
        <dbReference type="ARBA" id="ARBA00022598"/>
    </source>
</evidence>
<dbReference type="Gene3D" id="3.30.300.30">
    <property type="match status" value="1"/>
</dbReference>
<dbReference type="Gene3D" id="3.40.50.12780">
    <property type="entry name" value="N-terminal domain of ligase-like"/>
    <property type="match status" value="1"/>
</dbReference>
<gene>
    <name evidence="6" type="ORF">Slin15195_G004270</name>
</gene>
<dbReference type="PROSITE" id="PS00455">
    <property type="entry name" value="AMP_BINDING"/>
    <property type="match status" value="1"/>
</dbReference>
<dbReference type="InterPro" id="IPR020845">
    <property type="entry name" value="AMP-binding_CS"/>
</dbReference>
<dbReference type="Gene3D" id="1.10.1200.10">
    <property type="entry name" value="ACP-like"/>
    <property type="match status" value="1"/>
</dbReference>
<dbReference type="SUPFAM" id="SSF47336">
    <property type="entry name" value="ACP-like"/>
    <property type="match status" value="1"/>
</dbReference>
<sequence>METLLARLADDHADRAALIESGHVETTISYASVLSEVEQLRKDLAHQGVSDGSVVALAFPNSLELALTFLALLTLGATVAPLNPKFKADDEISGADGAFATATDGVNCMRLQCERTEGHFRVSAGNSTADTRKDSQARSNYGDVALILHTSGTTGKPKRVPLTLDNLLASTQNVIGAYKLGEADRTQLLMPLFHIHGIVAGFLAPLICGAGVVIPMKGLSDDFWRAFVDHEATWWTATPTHQKMILDLPPPAAGTKLRFIRSCSSALSPQDLNRLEERFQVPVLQAYAMTENAHHIASHVIDRQRTLGSVGYPAPTVDVVIVDENGVALGNGQTGEIAIKGKSTMLGYLGNAEANEKSFTSSGHFRTGDIGSFDEAGCLSLTGRSKEMINKGGESMSPVEIDNVLSTHEDVAEAVSFAIPDEVYGEDIGVALVLVEGKSLTEAELISWLKDKVSETKLPKIVWFVDAIPKTSTGKLQRLSVAKSMLDQDSKERGHVPQGSGGALEDLRQIWSEVLRVHSEDIKDGDSFAALSGDSGLAVRLVGAARSKGYTLNVAQIFTYDDLKNMADQMETLSPDDKSRNEDTLATDSRLRDLCAAALSMPIASIEDAYPITLFQSHMAAENLESGTWVATYIFRCQAALLPPLKDIMALIQHRHAVLRAHTVRIDGRFYQAVARDMAAWEDISCVETYLAQMRGRALSLGNRALRIGHSVEDDEALVILILGHVIMDEWTRSLLFEELETGLRSFEELQEYSTPSPSFGSFARWIDSLGTCSLSANLNDHTHFPYDIESMKTIQTAVELDDDLLSKYPWSVYAHLAWALAVAKALHNRELQSILYTMDGSPQSKALNGC</sequence>
<dbReference type="Pfam" id="PF13193">
    <property type="entry name" value="AMP-binding_C"/>
    <property type="match status" value="1"/>
</dbReference>
<evidence type="ECO:0000256" key="1">
    <source>
        <dbReference type="ARBA" id="ARBA00006432"/>
    </source>
</evidence>
<keyword evidence="4" id="KW-0436">Ligase</keyword>